<reference evidence="2 3" key="1">
    <citation type="submission" date="2024-03" db="EMBL/GenBank/DDBJ databases">
        <title>Draft genome sequence of Pseudonocardia sp. DW16-2.</title>
        <authorList>
            <person name="Duangmal K."/>
        </authorList>
    </citation>
    <scope>NUCLEOTIDE SEQUENCE [LARGE SCALE GENOMIC DNA]</scope>
    <source>
        <strain evidence="2 3">DW16-2</strain>
    </source>
</reference>
<comment type="caution">
    <text evidence="2">The sequence shown here is derived from an EMBL/GenBank/DDBJ whole genome shotgun (WGS) entry which is preliminary data.</text>
</comment>
<keyword evidence="1" id="KW-0472">Membrane</keyword>
<feature type="transmembrane region" description="Helical" evidence="1">
    <location>
        <begin position="15"/>
        <end position="38"/>
    </location>
</feature>
<feature type="transmembrane region" description="Helical" evidence="1">
    <location>
        <begin position="74"/>
        <end position="95"/>
    </location>
</feature>
<feature type="transmembrane region" description="Helical" evidence="1">
    <location>
        <begin position="177"/>
        <end position="201"/>
    </location>
</feature>
<organism evidence="2 3">
    <name type="scientific">Pseudonocardia spirodelae</name>
    <dbReference type="NCBI Taxonomy" id="3133431"/>
    <lineage>
        <taxon>Bacteria</taxon>
        <taxon>Bacillati</taxon>
        <taxon>Actinomycetota</taxon>
        <taxon>Actinomycetes</taxon>
        <taxon>Pseudonocardiales</taxon>
        <taxon>Pseudonocardiaceae</taxon>
        <taxon>Pseudonocardia</taxon>
    </lineage>
</organism>
<feature type="transmembrane region" description="Helical" evidence="1">
    <location>
        <begin position="44"/>
        <end position="67"/>
    </location>
</feature>
<proteinExistence type="predicted"/>
<dbReference type="RefSeq" id="WP_340294282.1">
    <property type="nucleotide sequence ID" value="NZ_JBBJUP010000022.1"/>
</dbReference>
<sequence length="249" mass="24814">MTAPAAPSVRGARRAMIVAVVASLVVASVSGIVALLGGGFGDTAARVVVTTLVVAAFGTTALCHLAVVTRAVRLLGIAGLAASVAAAVCVLWLIWWGEMLSAAGGDLDGTVVKAALVLTIAAVSLAHANLLLLLSGRRSAVIRAGLALTLAAIAVVAVMLALPVLTDGVVGDGEDYWRWLGVAGIVDALGTVALPVLGVVLRPRDPASGGPVRLVLDLPPELAARLDAAGDGRDRAATAVDVLRSALPG</sequence>
<evidence type="ECO:0000256" key="1">
    <source>
        <dbReference type="SAM" id="Phobius"/>
    </source>
</evidence>
<evidence type="ECO:0000313" key="3">
    <source>
        <dbReference type="Proteomes" id="UP001364211"/>
    </source>
</evidence>
<keyword evidence="1" id="KW-1133">Transmembrane helix</keyword>
<dbReference type="EMBL" id="JBBJUP010000022">
    <property type="protein sequence ID" value="MEJ8281675.1"/>
    <property type="molecule type" value="Genomic_DNA"/>
</dbReference>
<gene>
    <name evidence="2" type="ORF">WJX68_22250</name>
</gene>
<evidence type="ECO:0000313" key="2">
    <source>
        <dbReference type="EMBL" id="MEJ8281675.1"/>
    </source>
</evidence>
<accession>A0ABU8TE63</accession>
<feature type="transmembrane region" description="Helical" evidence="1">
    <location>
        <begin position="115"/>
        <end position="134"/>
    </location>
</feature>
<feature type="transmembrane region" description="Helical" evidence="1">
    <location>
        <begin position="146"/>
        <end position="165"/>
    </location>
</feature>
<keyword evidence="3" id="KW-1185">Reference proteome</keyword>
<protein>
    <submittedName>
        <fullName evidence="2">Uncharacterized protein</fullName>
    </submittedName>
</protein>
<keyword evidence="1" id="KW-0812">Transmembrane</keyword>
<dbReference type="Proteomes" id="UP001364211">
    <property type="component" value="Unassembled WGS sequence"/>
</dbReference>
<name>A0ABU8TE63_9PSEU</name>